<reference evidence="2 3" key="1">
    <citation type="journal article" date="2018" name="Front. Plant Sci.">
        <title>Red Clover (Trifolium pratense) and Zigzag Clover (T. medium) - A Picture of Genomic Similarities and Differences.</title>
        <authorList>
            <person name="Dluhosova J."/>
            <person name="Istvanek J."/>
            <person name="Nedelnik J."/>
            <person name="Repkova J."/>
        </authorList>
    </citation>
    <scope>NUCLEOTIDE SEQUENCE [LARGE SCALE GENOMIC DNA]</scope>
    <source>
        <strain evidence="3">cv. 10/8</strain>
        <tissue evidence="2">Leaf</tissue>
    </source>
</reference>
<sequence>MASSTFSSSSAAAASAGDAGSTLPGSDNPPQTLVGPPQTPLTVMRPIPILVLVLSLFSSM</sequence>
<feature type="region of interest" description="Disordered" evidence="1">
    <location>
        <begin position="1"/>
        <end position="40"/>
    </location>
</feature>
<name>A0A392TTC3_9FABA</name>
<evidence type="ECO:0000256" key="1">
    <source>
        <dbReference type="SAM" id="MobiDB-lite"/>
    </source>
</evidence>
<dbReference type="AlphaFoldDB" id="A0A392TTC3"/>
<evidence type="ECO:0000313" key="2">
    <source>
        <dbReference type="EMBL" id="MCI64461.1"/>
    </source>
</evidence>
<keyword evidence="3" id="KW-1185">Reference proteome</keyword>
<accession>A0A392TTC3</accession>
<organism evidence="2 3">
    <name type="scientific">Trifolium medium</name>
    <dbReference type="NCBI Taxonomy" id="97028"/>
    <lineage>
        <taxon>Eukaryota</taxon>
        <taxon>Viridiplantae</taxon>
        <taxon>Streptophyta</taxon>
        <taxon>Embryophyta</taxon>
        <taxon>Tracheophyta</taxon>
        <taxon>Spermatophyta</taxon>
        <taxon>Magnoliopsida</taxon>
        <taxon>eudicotyledons</taxon>
        <taxon>Gunneridae</taxon>
        <taxon>Pentapetalae</taxon>
        <taxon>rosids</taxon>
        <taxon>fabids</taxon>
        <taxon>Fabales</taxon>
        <taxon>Fabaceae</taxon>
        <taxon>Papilionoideae</taxon>
        <taxon>50 kb inversion clade</taxon>
        <taxon>NPAAA clade</taxon>
        <taxon>Hologalegina</taxon>
        <taxon>IRL clade</taxon>
        <taxon>Trifolieae</taxon>
        <taxon>Trifolium</taxon>
    </lineage>
</organism>
<proteinExistence type="predicted"/>
<comment type="caution">
    <text evidence="2">The sequence shown here is derived from an EMBL/GenBank/DDBJ whole genome shotgun (WGS) entry which is preliminary data.</text>
</comment>
<feature type="compositionally biased region" description="Low complexity" evidence="1">
    <location>
        <begin position="1"/>
        <end position="22"/>
    </location>
</feature>
<evidence type="ECO:0000313" key="3">
    <source>
        <dbReference type="Proteomes" id="UP000265520"/>
    </source>
</evidence>
<protein>
    <submittedName>
        <fullName evidence="2">Uncharacterized protein</fullName>
    </submittedName>
</protein>
<dbReference type="EMBL" id="LXQA010656448">
    <property type="protein sequence ID" value="MCI64461.1"/>
    <property type="molecule type" value="Genomic_DNA"/>
</dbReference>
<dbReference type="Proteomes" id="UP000265520">
    <property type="component" value="Unassembled WGS sequence"/>
</dbReference>